<dbReference type="Gene3D" id="3.90.550.10">
    <property type="entry name" value="Spore Coat Polysaccharide Biosynthesis Protein SpsA, Chain A"/>
    <property type="match status" value="1"/>
</dbReference>
<evidence type="ECO:0008006" key="3">
    <source>
        <dbReference type="Google" id="ProtNLM"/>
    </source>
</evidence>
<organism evidence="1 2">
    <name type="scientific">Desulfomicrobium apsheronum</name>
    <dbReference type="NCBI Taxonomy" id="52560"/>
    <lineage>
        <taxon>Bacteria</taxon>
        <taxon>Pseudomonadati</taxon>
        <taxon>Thermodesulfobacteriota</taxon>
        <taxon>Desulfovibrionia</taxon>
        <taxon>Desulfovibrionales</taxon>
        <taxon>Desulfomicrobiaceae</taxon>
        <taxon>Desulfomicrobium</taxon>
    </lineage>
</organism>
<dbReference type="EMBL" id="FORX01000004">
    <property type="protein sequence ID" value="SFJ55612.1"/>
    <property type="molecule type" value="Genomic_DNA"/>
</dbReference>
<dbReference type="PANTHER" id="PTHR36529">
    <property type="entry name" value="SLL1095 PROTEIN"/>
    <property type="match status" value="1"/>
</dbReference>
<reference evidence="2" key="1">
    <citation type="submission" date="2016-10" db="EMBL/GenBank/DDBJ databases">
        <authorList>
            <person name="Varghese N."/>
            <person name="Submissions S."/>
        </authorList>
    </citation>
    <scope>NUCLEOTIDE SEQUENCE [LARGE SCALE GENOMIC DNA]</scope>
    <source>
        <strain evidence="2">DSM 5918</strain>
    </source>
</reference>
<proteinExistence type="predicted"/>
<dbReference type="PANTHER" id="PTHR36529:SF1">
    <property type="entry name" value="GLYCOSYLTRANSFERASE"/>
    <property type="match status" value="1"/>
</dbReference>
<name>A0A1I3SCC5_9BACT</name>
<protein>
    <recommendedName>
        <fullName evidence="3">Glycosyltransferase</fullName>
    </recommendedName>
</protein>
<sequence>MRVLVFTKYPQPGRVKTRLARTVGAQLAASLQEAFIHDELHMLAELGASVTLCCDPFRPLADYERLFGPNLRYMAQQGADLGERMLHALHAALLESDGAVLIGSDLPDLPASHLTEAFAALKSTQVCLGPATDGGFYLLGLREPLPSGIFEGVNWSSELVLKRTLDNCRAKGLTHHLLPPWPDVDTAHDLAAYAARNRNKETRSMDLIRSLGLPEEAWKT</sequence>
<dbReference type="NCBIfam" id="TIGR04282">
    <property type="entry name" value="glyco_like_cofC"/>
    <property type="match status" value="1"/>
</dbReference>
<dbReference type="Pfam" id="PF09837">
    <property type="entry name" value="DUF2064"/>
    <property type="match status" value="1"/>
</dbReference>
<dbReference type="Proteomes" id="UP000198635">
    <property type="component" value="Unassembled WGS sequence"/>
</dbReference>
<dbReference type="InterPro" id="IPR018641">
    <property type="entry name" value="Trfase_1_rSAM/seldom-assoc"/>
</dbReference>
<gene>
    <name evidence="1" type="ORF">SAMN04488082_10485</name>
</gene>
<dbReference type="STRING" id="52560.SAMN04488082_10485"/>
<evidence type="ECO:0000313" key="1">
    <source>
        <dbReference type="EMBL" id="SFJ55612.1"/>
    </source>
</evidence>
<keyword evidence="2" id="KW-1185">Reference proteome</keyword>
<dbReference type="InterPro" id="IPR029044">
    <property type="entry name" value="Nucleotide-diphossugar_trans"/>
</dbReference>
<dbReference type="OrthoDB" id="9798250at2"/>
<evidence type="ECO:0000313" key="2">
    <source>
        <dbReference type="Proteomes" id="UP000198635"/>
    </source>
</evidence>
<accession>A0A1I3SCC5</accession>
<dbReference type="SUPFAM" id="SSF53448">
    <property type="entry name" value="Nucleotide-diphospho-sugar transferases"/>
    <property type="match status" value="1"/>
</dbReference>
<dbReference type="AlphaFoldDB" id="A0A1I3SCC5"/>
<dbReference type="RefSeq" id="WP_092373203.1">
    <property type="nucleotide sequence ID" value="NZ_FORX01000004.1"/>
</dbReference>